<gene>
    <name evidence="1" type="ORF">G1C95_1102</name>
</gene>
<accession>A0A7Y0HRD0</accession>
<keyword evidence="2" id="KW-1185">Reference proteome</keyword>
<comment type="caution">
    <text evidence="1">The sequence shown here is derived from an EMBL/GenBank/DDBJ whole genome shotgun (WGS) entry which is preliminary data.</text>
</comment>
<dbReference type="EMBL" id="JAAIII010000003">
    <property type="protein sequence ID" value="NMM93915.1"/>
    <property type="molecule type" value="Genomic_DNA"/>
</dbReference>
<evidence type="ECO:0000313" key="1">
    <source>
        <dbReference type="EMBL" id="NMM93915.1"/>
    </source>
</evidence>
<evidence type="ECO:0000313" key="2">
    <source>
        <dbReference type="Proteomes" id="UP000532194"/>
    </source>
</evidence>
<dbReference type="SUPFAM" id="SSF101386">
    <property type="entry name" value="all-alpha NTP pyrophosphatases"/>
    <property type="match status" value="1"/>
</dbReference>
<dbReference type="AlphaFoldDB" id="A0A7Y0HRD0"/>
<dbReference type="Proteomes" id="UP000532194">
    <property type="component" value="Unassembled WGS sequence"/>
</dbReference>
<sequence length="121" mass="14222">MTKRIAGIFQRLRRLFRKHGKRKPDLEKVWSDSIIHHGPTMMSVICMEENAELIQAISKMLRGKDARANLVEEMADTQICHHLLQEMYGISDREVQEVIVQKTLREQQRMHDSREIAKQQA</sequence>
<dbReference type="CDD" id="cd11539">
    <property type="entry name" value="NTP-PPase_u2"/>
    <property type="match status" value="1"/>
</dbReference>
<dbReference type="RefSeq" id="WP_240947448.1">
    <property type="nucleotide sequence ID" value="NZ_JAAIII010000003.1"/>
</dbReference>
<protein>
    <submittedName>
        <fullName evidence="1">Uncharacterized protein</fullName>
    </submittedName>
</protein>
<name>A0A7Y0HRD0_9BIFI</name>
<reference evidence="1 2" key="1">
    <citation type="submission" date="2020-02" db="EMBL/GenBank/DDBJ databases">
        <title>Characterization of phylogenetic diversity of novel bifidobacterial species isolated in Czech ZOOs.</title>
        <authorList>
            <person name="Lugli G.A."/>
            <person name="Vera N.B."/>
            <person name="Ventura M."/>
        </authorList>
    </citation>
    <scope>NUCLEOTIDE SEQUENCE [LARGE SCALE GENOMIC DNA]</scope>
    <source>
        <strain evidence="1 2">DSM 109957</strain>
    </source>
</reference>
<organism evidence="1 2">
    <name type="scientific">Bifidobacterium oedipodis</name>
    <dbReference type="NCBI Taxonomy" id="2675322"/>
    <lineage>
        <taxon>Bacteria</taxon>
        <taxon>Bacillati</taxon>
        <taxon>Actinomycetota</taxon>
        <taxon>Actinomycetes</taxon>
        <taxon>Bifidobacteriales</taxon>
        <taxon>Bifidobacteriaceae</taxon>
        <taxon>Bifidobacterium</taxon>
    </lineage>
</organism>
<proteinExistence type="predicted"/>